<feature type="chain" id="PRO_5045889446" evidence="3">
    <location>
        <begin position="21"/>
        <end position="370"/>
    </location>
</feature>
<evidence type="ECO:0000256" key="1">
    <source>
        <dbReference type="ARBA" id="ARBA00009477"/>
    </source>
</evidence>
<dbReference type="Gene3D" id="1.10.287.470">
    <property type="entry name" value="Helix hairpin bin"/>
    <property type="match status" value="1"/>
</dbReference>
<feature type="domain" description="CzcB-like barrel-sandwich hybrid" evidence="5">
    <location>
        <begin position="66"/>
        <end position="189"/>
    </location>
</feature>
<name>A0ABW1S9K1_9PROT</name>
<dbReference type="RefSeq" id="WP_377378517.1">
    <property type="nucleotide sequence ID" value="NZ_JBHSSW010000012.1"/>
</dbReference>
<keyword evidence="3" id="KW-0732">Signal</keyword>
<dbReference type="SUPFAM" id="SSF111369">
    <property type="entry name" value="HlyD-like secretion proteins"/>
    <property type="match status" value="1"/>
</dbReference>
<evidence type="ECO:0000313" key="6">
    <source>
        <dbReference type="EMBL" id="MFC6198365.1"/>
    </source>
</evidence>
<dbReference type="PANTHER" id="PTHR30469:SF11">
    <property type="entry name" value="BLL4320 PROTEIN"/>
    <property type="match status" value="1"/>
</dbReference>
<dbReference type="InterPro" id="IPR006143">
    <property type="entry name" value="RND_pump_MFP"/>
</dbReference>
<dbReference type="Pfam" id="PF25954">
    <property type="entry name" value="Beta-barrel_RND_2"/>
    <property type="match status" value="1"/>
</dbReference>
<evidence type="ECO:0000259" key="5">
    <source>
        <dbReference type="Pfam" id="PF25973"/>
    </source>
</evidence>
<organism evidence="6 7">
    <name type="scientific">Ponticaulis profundi</name>
    <dbReference type="NCBI Taxonomy" id="2665222"/>
    <lineage>
        <taxon>Bacteria</taxon>
        <taxon>Pseudomonadati</taxon>
        <taxon>Pseudomonadota</taxon>
        <taxon>Alphaproteobacteria</taxon>
        <taxon>Hyphomonadales</taxon>
        <taxon>Hyphomonadaceae</taxon>
        <taxon>Ponticaulis</taxon>
    </lineage>
</organism>
<reference evidence="7" key="1">
    <citation type="journal article" date="2019" name="Int. J. Syst. Evol. Microbiol.">
        <title>The Global Catalogue of Microorganisms (GCM) 10K type strain sequencing project: providing services to taxonomists for standard genome sequencing and annotation.</title>
        <authorList>
            <consortium name="The Broad Institute Genomics Platform"/>
            <consortium name="The Broad Institute Genome Sequencing Center for Infectious Disease"/>
            <person name="Wu L."/>
            <person name="Ma J."/>
        </authorList>
    </citation>
    <scope>NUCLEOTIDE SEQUENCE [LARGE SCALE GENOMIC DNA]</scope>
    <source>
        <strain evidence="7">CGMCC-1.15741</strain>
    </source>
</reference>
<sequence>MAKRAILLSGVLAAFCAVLTGCSDSSQTEPARPESSAIRVVLQEVSTGEDVQNIESVGTARARLAATIYPESNGEVQSINFQPGQKVKAGQVLARLDSRNERLAVERAEVTLKDAQQLLQRYERIDVPEAVSESQIDEARTAVEAARIDLELAEEALSRRTVFAPFEGYVGLTDIDPGARVTTSTVLTQLDDRGVLKVDFSVPEQVFGRIQEGTQIPITPFAAEQQEIMATVETLDTRIEPERRTFTIRTAVENASDELRPGMSFRMTLSIPGNSYPQVPEAAISWGGDGAYLWAVEGDAAKRVPITIVSRKEGRVLLKGDVQPGDLIVAEGIQKMREGVKVEGLGNTAPTVETTMRRDTETPNVMGATQ</sequence>
<comment type="caution">
    <text evidence="6">The sequence shown here is derived from an EMBL/GenBank/DDBJ whole genome shotgun (WGS) entry which is preliminary data.</text>
</comment>
<evidence type="ECO:0000256" key="2">
    <source>
        <dbReference type="SAM" id="Coils"/>
    </source>
</evidence>
<feature type="signal peptide" evidence="3">
    <location>
        <begin position="1"/>
        <end position="20"/>
    </location>
</feature>
<dbReference type="PROSITE" id="PS51257">
    <property type="entry name" value="PROKAR_LIPOPROTEIN"/>
    <property type="match status" value="1"/>
</dbReference>
<feature type="coiled-coil region" evidence="2">
    <location>
        <begin position="105"/>
        <end position="156"/>
    </location>
</feature>
<dbReference type="Pfam" id="PF25973">
    <property type="entry name" value="BSH_CzcB"/>
    <property type="match status" value="1"/>
</dbReference>
<keyword evidence="7" id="KW-1185">Reference proteome</keyword>
<dbReference type="PANTHER" id="PTHR30469">
    <property type="entry name" value="MULTIDRUG RESISTANCE PROTEIN MDTA"/>
    <property type="match status" value="1"/>
</dbReference>
<dbReference type="InterPro" id="IPR058792">
    <property type="entry name" value="Beta-barrel_RND_2"/>
</dbReference>
<dbReference type="Gene3D" id="2.40.420.20">
    <property type="match status" value="1"/>
</dbReference>
<dbReference type="Proteomes" id="UP001596303">
    <property type="component" value="Unassembled WGS sequence"/>
</dbReference>
<protein>
    <submittedName>
        <fullName evidence="6">Efflux RND transporter periplasmic adaptor subunit</fullName>
    </submittedName>
</protein>
<evidence type="ECO:0000256" key="3">
    <source>
        <dbReference type="SAM" id="SignalP"/>
    </source>
</evidence>
<comment type="similarity">
    <text evidence="1">Belongs to the membrane fusion protein (MFP) (TC 8.A.1) family.</text>
</comment>
<dbReference type="EMBL" id="JBHSSW010000012">
    <property type="protein sequence ID" value="MFC6198365.1"/>
    <property type="molecule type" value="Genomic_DNA"/>
</dbReference>
<evidence type="ECO:0000259" key="4">
    <source>
        <dbReference type="Pfam" id="PF25954"/>
    </source>
</evidence>
<feature type="domain" description="CusB-like beta-barrel" evidence="4">
    <location>
        <begin position="198"/>
        <end position="270"/>
    </location>
</feature>
<dbReference type="NCBIfam" id="TIGR01730">
    <property type="entry name" value="RND_mfp"/>
    <property type="match status" value="1"/>
</dbReference>
<dbReference type="Gene3D" id="2.40.50.100">
    <property type="match status" value="1"/>
</dbReference>
<accession>A0ABW1S9K1</accession>
<proteinExistence type="inferred from homology"/>
<evidence type="ECO:0000313" key="7">
    <source>
        <dbReference type="Proteomes" id="UP001596303"/>
    </source>
</evidence>
<keyword evidence="2" id="KW-0175">Coiled coil</keyword>
<dbReference type="Gene3D" id="2.40.30.170">
    <property type="match status" value="1"/>
</dbReference>
<dbReference type="InterPro" id="IPR058647">
    <property type="entry name" value="BSH_CzcB-like"/>
</dbReference>
<gene>
    <name evidence="6" type="ORF">ACFQDM_09755</name>
</gene>